<accession>A0A0S3QT97</accession>
<reference evidence="9" key="1">
    <citation type="journal article" date="2018" name="Science">
        <title>A primordial and reversible TCA cycle in a facultatively chemolithoautotrophic thermophile.</title>
        <authorList>
            <person name="Nunoura T."/>
            <person name="Chikaraishi Y."/>
            <person name="Izaki R."/>
            <person name="Suwa T."/>
            <person name="Sato T."/>
            <person name="Harada T."/>
            <person name="Mori K."/>
            <person name="Kato Y."/>
            <person name="Miyazaki M."/>
            <person name="Shimamura S."/>
            <person name="Yanagawa K."/>
            <person name="Shuto A."/>
            <person name="Ohkouchi N."/>
            <person name="Fujita N."/>
            <person name="Takaki Y."/>
            <person name="Atomi H."/>
            <person name="Takai K."/>
        </authorList>
    </citation>
    <scope>NUCLEOTIDE SEQUENCE [LARGE SCALE GENOMIC DNA]</scope>
    <source>
        <strain evidence="9">DSM 17441 / JCM 13301 / NBRC 103674 / ABI70S6</strain>
    </source>
</reference>
<dbReference type="SUPFAM" id="SSF48019">
    <property type="entry name" value="post-AAA+ oligomerization domain-like"/>
    <property type="match status" value="1"/>
</dbReference>
<comment type="similarity">
    <text evidence="2">Belongs to the AAA ATPase family. RarA/MGS1/WRNIP1 subfamily.</text>
</comment>
<proteinExistence type="inferred from homology"/>
<dbReference type="InterPro" id="IPR051314">
    <property type="entry name" value="AAA_ATPase_RarA/MGS1/WRNIP1"/>
</dbReference>
<evidence type="ECO:0000259" key="7">
    <source>
        <dbReference type="SMART" id="SM00382"/>
    </source>
</evidence>
<dbReference type="PATRIC" id="fig|1298851.3.peg.728"/>
<dbReference type="Gene3D" id="3.40.50.300">
    <property type="entry name" value="P-loop containing nucleotide triphosphate hydrolases"/>
    <property type="match status" value="1"/>
</dbReference>
<sequence length="417" mass="47535">MYEPLYQRVKPCKIDEVVGQEHLLSIGAPLRVFIEKGRFPSLIFYGPPGTGKTLVAELMARRIDANFVKLSAVDAGIPDVKKVIKEAQDLKRWGKDTVLFLDEIHRFNRAQQDFLLPFIEDGTIILIGASTENPIFALNKALLSRVMVFDFRELSEEQLLKILHRALEKLEVDKRFTKGALEFIASQASGDARKALGMLELVLEGVECSDIDENQVRKALGDVSYLKFDKQEKYDVISAFIKSIRGSDPDAALYWLAVMLEAGEDPLYITRRLMILAAEDVGLADPMGLVVATSAHQAVSHVGLPEGELILAFATVYLASTYKSNSCYEAIRKARRWVKDRPEVKVPVHLADSHSWEKRQSGERYLYPHDYPGAFVRQKYMPVEQRFYWPKDIGRERKIKERLRELWGERYAEKKDA</sequence>
<dbReference type="RefSeq" id="WP_068549501.1">
    <property type="nucleotide sequence ID" value="NZ_AP013035.1"/>
</dbReference>
<dbReference type="InterPro" id="IPR032423">
    <property type="entry name" value="AAA_assoc_2"/>
</dbReference>
<dbReference type="Pfam" id="PF12002">
    <property type="entry name" value="MgsA_C"/>
    <property type="match status" value="1"/>
</dbReference>
<keyword evidence="9" id="KW-1185">Reference proteome</keyword>
<feature type="domain" description="AAA+ ATPase" evidence="7">
    <location>
        <begin position="38"/>
        <end position="153"/>
    </location>
</feature>
<dbReference type="Gene3D" id="1.20.272.10">
    <property type="match status" value="1"/>
</dbReference>
<dbReference type="Pfam" id="PF00004">
    <property type="entry name" value="AAA"/>
    <property type="match status" value="1"/>
</dbReference>
<keyword evidence="6" id="KW-0067">ATP-binding</keyword>
<dbReference type="PANTHER" id="PTHR13779:SF7">
    <property type="entry name" value="ATPASE WRNIP1"/>
    <property type="match status" value="1"/>
</dbReference>
<evidence type="ECO:0000313" key="9">
    <source>
        <dbReference type="Proteomes" id="UP000063234"/>
    </source>
</evidence>
<evidence type="ECO:0000256" key="5">
    <source>
        <dbReference type="ARBA" id="ARBA00022741"/>
    </source>
</evidence>
<dbReference type="SUPFAM" id="SSF52540">
    <property type="entry name" value="P-loop containing nucleoside triphosphate hydrolases"/>
    <property type="match status" value="1"/>
</dbReference>
<gene>
    <name evidence="8" type="ORF">TST_0700</name>
</gene>
<evidence type="ECO:0000256" key="2">
    <source>
        <dbReference type="ARBA" id="ARBA00008959"/>
    </source>
</evidence>
<evidence type="ECO:0000256" key="3">
    <source>
        <dbReference type="ARBA" id="ARBA00020776"/>
    </source>
</evidence>
<dbReference type="CDD" id="cd18139">
    <property type="entry name" value="HLD_clamp_RarA"/>
    <property type="match status" value="1"/>
</dbReference>
<dbReference type="GO" id="GO:0016887">
    <property type="term" value="F:ATP hydrolysis activity"/>
    <property type="evidence" value="ECO:0007669"/>
    <property type="project" value="InterPro"/>
</dbReference>
<keyword evidence="5" id="KW-0547">Nucleotide-binding</keyword>
<dbReference type="InterPro" id="IPR003959">
    <property type="entry name" value="ATPase_AAA_core"/>
</dbReference>
<dbReference type="SMART" id="SM00382">
    <property type="entry name" value="AAA"/>
    <property type="match status" value="1"/>
</dbReference>
<dbReference type="EMBL" id="AP013035">
    <property type="protein sequence ID" value="BAT71505.1"/>
    <property type="molecule type" value="Genomic_DNA"/>
</dbReference>
<dbReference type="InterPro" id="IPR008921">
    <property type="entry name" value="DNA_pol3_clamp-load_cplx_C"/>
</dbReference>
<evidence type="ECO:0000313" key="8">
    <source>
        <dbReference type="EMBL" id="BAT71505.1"/>
    </source>
</evidence>
<evidence type="ECO:0000256" key="6">
    <source>
        <dbReference type="ARBA" id="ARBA00022840"/>
    </source>
</evidence>
<dbReference type="InterPro" id="IPR027417">
    <property type="entry name" value="P-loop_NTPase"/>
</dbReference>
<dbReference type="GO" id="GO:0017116">
    <property type="term" value="F:single-stranded DNA helicase activity"/>
    <property type="evidence" value="ECO:0007669"/>
    <property type="project" value="TreeGrafter"/>
</dbReference>
<dbReference type="OrthoDB" id="9778364at2"/>
<dbReference type="GO" id="GO:0005524">
    <property type="term" value="F:ATP binding"/>
    <property type="evidence" value="ECO:0007669"/>
    <property type="project" value="UniProtKB-KW"/>
</dbReference>
<dbReference type="InterPro" id="IPR003593">
    <property type="entry name" value="AAA+_ATPase"/>
</dbReference>
<dbReference type="AlphaFoldDB" id="A0A0S3QT97"/>
<comment type="function">
    <text evidence="1">DNA-dependent ATPase that plays important roles in cellular responses to stalled DNA replication processes.</text>
</comment>
<dbReference type="GO" id="GO:0006261">
    <property type="term" value="P:DNA-templated DNA replication"/>
    <property type="evidence" value="ECO:0007669"/>
    <property type="project" value="TreeGrafter"/>
</dbReference>
<dbReference type="Gene3D" id="1.10.3710.10">
    <property type="entry name" value="DNA polymerase III clamp loader subunits, C-terminal domain"/>
    <property type="match status" value="1"/>
</dbReference>
<dbReference type="GO" id="GO:0000731">
    <property type="term" value="P:DNA synthesis involved in DNA repair"/>
    <property type="evidence" value="ECO:0007669"/>
    <property type="project" value="TreeGrafter"/>
</dbReference>
<dbReference type="CDD" id="cd00009">
    <property type="entry name" value="AAA"/>
    <property type="match status" value="1"/>
</dbReference>
<dbReference type="GO" id="GO:0008047">
    <property type="term" value="F:enzyme activator activity"/>
    <property type="evidence" value="ECO:0007669"/>
    <property type="project" value="TreeGrafter"/>
</dbReference>
<dbReference type="GO" id="GO:0003677">
    <property type="term" value="F:DNA binding"/>
    <property type="evidence" value="ECO:0007669"/>
    <property type="project" value="InterPro"/>
</dbReference>
<dbReference type="KEGG" id="ttk:TST_0700"/>
<evidence type="ECO:0000256" key="1">
    <source>
        <dbReference type="ARBA" id="ARBA00002393"/>
    </source>
</evidence>
<dbReference type="InterPro" id="IPR021886">
    <property type="entry name" value="MgsA_C"/>
</dbReference>
<dbReference type="STRING" id="1298851.TST_0700"/>
<dbReference type="Gene3D" id="1.10.8.60">
    <property type="match status" value="1"/>
</dbReference>
<organism evidence="8 9">
    <name type="scientific">Thermosulfidibacter takaii (strain DSM 17441 / JCM 13301 / NBRC 103674 / ABI70S6)</name>
    <dbReference type="NCBI Taxonomy" id="1298851"/>
    <lineage>
        <taxon>Bacteria</taxon>
        <taxon>Pseudomonadati</taxon>
        <taxon>Thermosulfidibacterota</taxon>
        <taxon>Thermosulfidibacteria</taxon>
        <taxon>Thermosulfidibacterales</taxon>
        <taxon>Thermosulfidibacteraceae</taxon>
    </lineage>
</organism>
<dbReference type="FunFam" id="3.40.50.300:FF:000137">
    <property type="entry name" value="Replication-associated recombination protein A"/>
    <property type="match status" value="1"/>
</dbReference>
<dbReference type="PANTHER" id="PTHR13779">
    <property type="entry name" value="WERNER HELICASE-INTERACTING PROTEIN 1 FAMILY MEMBER"/>
    <property type="match status" value="1"/>
</dbReference>
<evidence type="ECO:0000256" key="4">
    <source>
        <dbReference type="ARBA" id="ARBA00022705"/>
    </source>
</evidence>
<protein>
    <recommendedName>
        <fullName evidence="3">Replication-associated recombination protein A</fullName>
    </recommendedName>
</protein>
<keyword evidence="4" id="KW-0235">DNA replication</keyword>
<dbReference type="FunFam" id="1.20.272.10:FF:000001">
    <property type="entry name" value="Putative AAA family ATPase"/>
    <property type="match status" value="1"/>
</dbReference>
<name>A0A0S3QT97_THET7</name>
<dbReference type="Pfam" id="PF16193">
    <property type="entry name" value="AAA_assoc_2"/>
    <property type="match status" value="1"/>
</dbReference>
<dbReference type="Proteomes" id="UP000063234">
    <property type="component" value="Chromosome"/>
</dbReference>